<gene>
    <name evidence="1" type="ORF">VTAP4600_B0267</name>
</gene>
<protein>
    <submittedName>
        <fullName evidence="1">Uncharacterized protein</fullName>
    </submittedName>
</protein>
<accession>A0A2N8ZJ05</accession>
<proteinExistence type="predicted"/>
<evidence type="ECO:0000313" key="1">
    <source>
        <dbReference type="EMBL" id="SON51878.1"/>
    </source>
</evidence>
<dbReference type="Proteomes" id="UP000235828">
    <property type="component" value="Chromosome B"/>
</dbReference>
<dbReference type="AlphaFoldDB" id="A0A2N8ZJ05"/>
<evidence type="ECO:0000313" key="2">
    <source>
        <dbReference type="Proteomes" id="UP000235828"/>
    </source>
</evidence>
<dbReference type="KEGG" id="vta:B0267"/>
<reference evidence="1 2" key="1">
    <citation type="submission" date="2017-10" db="EMBL/GenBank/DDBJ databases">
        <authorList>
            <person name="Banno H."/>
            <person name="Chua N.-H."/>
        </authorList>
    </citation>
    <scope>NUCLEOTIDE SEQUENCE [LARGE SCALE GENOMIC DNA]</scope>
    <source>
        <strain evidence="1">Vibrio tapetis CECT4600</strain>
    </source>
</reference>
<keyword evidence="2" id="KW-1185">Reference proteome</keyword>
<organism evidence="1 2">
    <name type="scientific">Vibrio tapetis subsp. tapetis</name>
    <dbReference type="NCBI Taxonomy" id="1671868"/>
    <lineage>
        <taxon>Bacteria</taxon>
        <taxon>Pseudomonadati</taxon>
        <taxon>Pseudomonadota</taxon>
        <taxon>Gammaproteobacteria</taxon>
        <taxon>Vibrionales</taxon>
        <taxon>Vibrionaceae</taxon>
        <taxon>Vibrio</taxon>
    </lineage>
</organism>
<name>A0A2N8ZJ05_9VIBR</name>
<dbReference type="EMBL" id="LT960612">
    <property type="protein sequence ID" value="SON51878.1"/>
    <property type="molecule type" value="Genomic_DNA"/>
</dbReference>
<sequence>MQRVRAGDIDSLSLGVLAKVIEIVKYRYIGVVLFGKFTPFISRTRIDTDQFELATRERSANKTVGDPICTNYPKLNHLAILCMKSFSLYTKRHKIAVILQAKANILLTIARRYIATKVFHTIFDTRR</sequence>